<evidence type="ECO:0000256" key="1">
    <source>
        <dbReference type="ARBA" id="ARBA00022723"/>
    </source>
</evidence>
<feature type="chain" id="PRO_5017661539" description="Arginase" evidence="4">
    <location>
        <begin position="20"/>
        <end position="344"/>
    </location>
</feature>
<dbReference type="InterPro" id="IPR006035">
    <property type="entry name" value="Ureohydrolase"/>
</dbReference>
<dbReference type="InterPro" id="IPR023696">
    <property type="entry name" value="Ureohydrolase_dom_sf"/>
</dbReference>
<dbReference type="PANTHER" id="PTHR11358">
    <property type="entry name" value="ARGINASE/AGMATINASE"/>
    <property type="match status" value="1"/>
</dbReference>
<evidence type="ECO:0000256" key="3">
    <source>
        <dbReference type="PROSITE-ProRule" id="PRU00742"/>
    </source>
</evidence>
<reference evidence="5 6" key="1">
    <citation type="journal article" date="2018" name="IMA Fungus">
        <title>IMA Genome-F 9: Draft genome sequence of Annulohypoxylon stygium, Aspergillus mulundensis, Berkeleyomyces basicola (syn. Thielaviopsis basicola), Ceratocystis smalleyi, two Cercospora beticola strains, Coleophoma cylindrospora, Fusarium fracticaudum, Phialophora cf. hyalina, and Morchella septimelata.</title>
        <authorList>
            <person name="Wingfield B.D."/>
            <person name="Bills G.F."/>
            <person name="Dong Y."/>
            <person name="Huang W."/>
            <person name="Nel W.J."/>
            <person name="Swalarsk-Parry B.S."/>
            <person name="Vaghefi N."/>
            <person name="Wilken P.M."/>
            <person name="An Z."/>
            <person name="de Beer Z.W."/>
            <person name="De Vos L."/>
            <person name="Chen L."/>
            <person name="Duong T.A."/>
            <person name="Gao Y."/>
            <person name="Hammerbacher A."/>
            <person name="Kikkert J.R."/>
            <person name="Li Y."/>
            <person name="Li H."/>
            <person name="Li K."/>
            <person name="Li Q."/>
            <person name="Liu X."/>
            <person name="Ma X."/>
            <person name="Naidoo K."/>
            <person name="Pethybridge S.J."/>
            <person name="Sun J."/>
            <person name="Steenkamp E.T."/>
            <person name="van der Nest M.A."/>
            <person name="van Wyk S."/>
            <person name="Wingfield M.J."/>
            <person name="Xiong C."/>
            <person name="Yue Q."/>
            <person name="Zhang X."/>
        </authorList>
    </citation>
    <scope>NUCLEOTIDE SEQUENCE [LARGE SCALE GENOMIC DNA]</scope>
    <source>
        <strain evidence="5 6">BP6252</strain>
    </source>
</reference>
<dbReference type="GO" id="GO:0046872">
    <property type="term" value="F:metal ion binding"/>
    <property type="evidence" value="ECO:0007669"/>
    <property type="project" value="UniProtKB-KW"/>
</dbReference>
<name>A0A3D8QTF3_9HELO</name>
<comment type="similarity">
    <text evidence="3">Belongs to the arginase family.</text>
</comment>
<dbReference type="PIRSF" id="PIRSF036979">
    <property type="entry name" value="Arginase"/>
    <property type="match status" value="1"/>
</dbReference>
<protein>
    <recommendedName>
        <fullName evidence="7">Arginase</fullName>
    </recommendedName>
</protein>
<dbReference type="PANTHER" id="PTHR11358:SF26">
    <property type="entry name" value="GUANIDINO ACID HYDROLASE, MITOCHONDRIAL"/>
    <property type="match status" value="1"/>
</dbReference>
<dbReference type="PROSITE" id="PS51409">
    <property type="entry name" value="ARGINASE_2"/>
    <property type="match status" value="1"/>
</dbReference>
<dbReference type="GO" id="GO:0033389">
    <property type="term" value="P:putrescine biosynthetic process from arginine, via agmatine"/>
    <property type="evidence" value="ECO:0007669"/>
    <property type="project" value="TreeGrafter"/>
</dbReference>
<keyword evidence="2" id="KW-0378">Hydrolase</keyword>
<dbReference type="OrthoDB" id="288726at2759"/>
<evidence type="ECO:0000313" key="5">
    <source>
        <dbReference type="EMBL" id="RDW65116.1"/>
    </source>
</evidence>
<keyword evidence="6" id="KW-1185">Reference proteome</keyword>
<dbReference type="STRING" id="1849047.A0A3D8QTF3"/>
<evidence type="ECO:0000256" key="4">
    <source>
        <dbReference type="SAM" id="SignalP"/>
    </source>
</evidence>
<proteinExistence type="inferred from homology"/>
<evidence type="ECO:0008006" key="7">
    <source>
        <dbReference type="Google" id="ProtNLM"/>
    </source>
</evidence>
<evidence type="ECO:0000256" key="2">
    <source>
        <dbReference type="ARBA" id="ARBA00022801"/>
    </source>
</evidence>
<dbReference type="SUPFAM" id="SSF52768">
    <property type="entry name" value="Arginase/deacetylase"/>
    <property type="match status" value="1"/>
</dbReference>
<keyword evidence="1" id="KW-0479">Metal-binding</keyword>
<dbReference type="Gene3D" id="3.40.800.10">
    <property type="entry name" value="Ureohydrolase domain"/>
    <property type="match status" value="1"/>
</dbReference>
<dbReference type="Pfam" id="PF00491">
    <property type="entry name" value="Arginase"/>
    <property type="match status" value="2"/>
</dbReference>
<dbReference type="GO" id="GO:0008783">
    <property type="term" value="F:agmatinase activity"/>
    <property type="evidence" value="ECO:0007669"/>
    <property type="project" value="TreeGrafter"/>
</dbReference>
<dbReference type="EMBL" id="PDLM01000012">
    <property type="protein sequence ID" value="RDW65116.1"/>
    <property type="molecule type" value="Genomic_DNA"/>
</dbReference>
<organism evidence="5 6">
    <name type="scientific">Coleophoma cylindrospora</name>
    <dbReference type="NCBI Taxonomy" id="1849047"/>
    <lineage>
        <taxon>Eukaryota</taxon>
        <taxon>Fungi</taxon>
        <taxon>Dikarya</taxon>
        <taxon>Ascomycota</taxon>
        <taxon>Pezizomycotina</taxon>
        <taxon>Leotiomycetes</taxon>
        <taxon>Helotiales</taxon>
        <taxon>Dermateaceae</taxon>
        <taxon>Coleophoma</taxon>
    </lineage>
</organism>
<feature type="signal peptide" evidence="4">
    <location>
        <begin position="1"/>
        <end position="19"/>
    </location>
</feature>
<comment type="caution">
    <text evidence="5">The sequence shown here is derived from an EMBL/GenBank/DDBJ whole genome shotgun (WGS) entry which is preliminary data.</text>
</comment>
<dbReference type="Proteomes" id="UP000256645">
    <property type="component" value="Unassembled WGS sequence"/>
</dbReference>
<sequence>MHPRMVVSALITVLPISIAISGPEHLTHIYELQSKWGADYNFGGIATFAHLRHVDCLVEKSRKFDVGIIGIPFEAAAGWCAGVRSGPHAIRDASSRQNAFRGFNHRAGFNPYRSWARINDCGDVQQEPGADQLSQAFSELSSRKAATAKELRKPIIIAIGGDGASTLPALRSLKALYHRPIAVVSLGAIIDDTGSGDLSDSNSSIYAGYQRISTRERNTIRVRDAAFYDGVCSDDIDSLGPEGVASIINSRVGTMMPVYLRINLNVIDVGLAPGVCEPHVGGWTSREVIRILRAIEGLNVIGAEIIGIAPSHDGDGQQTALAAAQFGYEILTSIVKRGATERTM</sequence>
<keyword evidence="4" id="KW-0732">Signal</keyword>
<evidence type="ECO:0000313" key="6">
    <source>
        <dbReference type="Proteomes" id="UP000256645"/>
    </source>
</evidence>
<accession>A0A3D8QTF3</accession>
<dbReference type="AlphaFoldDB" id="A0A3D8QTF3"/>
<gene>
    <name evidence="5" type="ORF">BP6252_10767</name>
</gene>